<reference evidence="6" key="1">
    <citation type="submission" date="2021-06" db="EMBL/GenBank/DDBJ databases">
        <authorList>
            <person name="Kallberg Y."/>
            <person name="Tangrot J."/>
            <person name="Rosling A."/>
        </authorList>
    </citation>
    <scope>NUCLEOTIDE SEQUENCE</scope>
    <source>
        <strain evidence="6">MA453B</strain>
    </source>
</reference>
<dbReference type="AlphaFoldDB" id="A0A9N8V9T3"/>
<keyword evidence="7" id="KW-1185">Reference proteome</keyword>
<evidence type="ECO:0000256" key="2">
    <source>
        <dbReference type="ARBA" id="ARBA00022692"/>
    </source>
</evidence>
<feature type="transmembrane region" description="Helical" evidence="5">
    <location>
        <begin position="79"/>
        <end position="100"/>
    </location>
</feature>
<dbReference type="GO" id="GO:0015179">
    <property type="term" value="F:L-amino acid transmembrane transporter activity"/>
    <property type="evidence" value="ECO:0007669"/>
    <property type="project" value="TreeGrafter"/>
</dbReference>
<comment type="subcellular location">
    <subcellularLocation>
        <location evidence="1">Membrane</location>
        <topology evidence="1">Multi-pass membrane protein</topology>
    </subcellularLocation>
</comment>
<dbReference type="InterPro" id="IPR050598">
    <property type="entry name" value="AminoAcid_Transporter"/>
</dbReference>
<feature type="transmembrane region" description="Helical" evidence="5">
    <location>
        <begin position="206"/>
        <end position="225"/>
    </location>
</feature>
<evidence type="ECO:0000256" key="4">
    <source>
        <dbReference type="ARBA" id="ARBA00023136"/>
    </source>
</evidence>
<dbReference type="EMBL" id="CAJVPY010000006">
    <property type="protein sequence ID" value="CAG8443498.1"/>
    <property type="molecule type" value="Genomic_DNA"/>
</dbReference>
<dbReference type="PANTHER" id="PTHR11785:SF512">
    <property type="entry name" value="SOBREMESA, ISOFORM B"/>
    <property type="match status" value="1"/>
</dbReference>
<dbReference type="PIRSF" id="PIRSF006060">
    <property type="entry name" value="AA_transporter"/>
    <property type="match status" value="1"/>
</dbReference>
<feature type="transmembrane region" description="Helical" evidence="5">
    <location>
        <begin position="422"/>
        <end position="443"/>
    </location>
</feature>
<feature type="transmembrane region" description="Helical" evidence="5">
    <location>
        <begin position="395"/>
        <end position="416"/>
    </location>
</feature>
<dbReference type="Pfam" id="PF13520">
    <property type="entry name" value="AA_permease_2"/>
    <property type="match status" value="2"/>
</dbReference>
<evidence type="ECO:0000256" key="1">
    <source>
        <dbReference type="ARBA" id="ARBA00004141"/>
    </source>
</evidence>
<dbReference type="OrthoDB" id="10062876at2759"/>
<dbReference type="Gene3D" id="1.20.1740.10">
    <property type="entry name" value="Amino acid/polyamine transporter I"/>
    <property type="match status" value="1"/>
</dbReference>
<dbReference type="Proteomes" id="UP000789405">
    <property type="component" value="Unassembled WGS sequence"/>
</dbReference>
<evidence type="ECO:0000256" key="5">
    <source>
        <dbReference type="SAM" id="Phobius"/>
    </source>
</evidence>
<dbReference type="InterPro" id="IPR002293">
    <property type="entry name" value="AA/rel_permease1"/>
</dbReference>
<dbReference type="GO" id="GO:0016020">
    <property type="term" value="C:membrane"/>
    <property type="evidence" value="ECO:0007669"/>
    <property type="project" value="UniProtKB-SubCell"/>
</dbReference>
<keyword evidence="3 5" id="KW-1133">Transmembrane helix</keyword>
<evidence type="ECO:0000256" key="3">
    <source>
        <dbReference type="ARBA" id="ARBA00022989"/>
    </source>
</evidence>
<feature type="transmembrane region" description="Helical" evidence="5">
    <location>
        <begin position="175"/>
        <end position="194"/>
    </location>
</feature>
<organism evidence="6 7">
    <name type="scientific">Dentiscutata erythropus</name>
    <dbReference type="NCBI Taxonomy" id="1348616"/>
    <lineage>
        <taxon>Eukaryota</taxon>
        <taxon>Fungi</taxon>
        <taxon>Fungi incertae sedis</taxon>
        <taxon>Mucoromycota</taxon>
        <taxon>Glomeromycotina</taxon>
        <taxon>Glomeromycetes</taxon>
        <taxon>Diversisporales</taxon>
        <taxon>Gigasporaceae</taxon>
        <taxon>Dentiscutata</taxon>
    </lineage>
</organism>
<dbReference type="PANTHER" id="PTHR11785">
    <property type="entry name" value="AMINO ACID TRANSPORTER"/>
    <property type="match status" value="1"/>
</dbReference>
<proteinExistence type="predicted"/>
<feature type="transmembrane region" description="Helical" evidence="5">
    <location>
        <begin position="131"/>
        <end position="150"/>
    </location>
</feature>
<feature type="transmembrane region" description="Helical" evidence="5">
    <location>
        <begin position="333"/>
        <end position="351"/>
    </location>
</feature>
<feature type="transmembrane region" description="Helical" evidence="5">
    <location>
        <begin position="47"/>
        <end position="67"/>
    </location>
</feature>
<comment type="caution">
    <text evidence="6">The sequence shown here is derived from an EMBL/GenBank/DDBJ whole genome shotgun (WGS) entry which is preliminary data.</text>
</comment>
<keyword evidence="2 5" id="KW-0812">Transmembrane</keyword>
<feature type="transmembrane region" description="Helical" evidence="5">
    <location>
        <begin position="363"/>
        <end position="383"/>
    </location>
</feature>
<feature type="transmembrane region" description="Helical" evidence="5">
    <location>
        <begin position="280"/>
        <end position="303"/>
    </location>
</feature>
<accession>A0A9N8V9T3</accession>
<gene>
    <name evidence="6" type="ORF">DERYTH_LOCUS33</name>
</gene>
<evidence type="ECO:0000313" key="6">
    <source>
        <dbReference type="EMBL" id="CAG8443498.1"/>
    </source>
</evidence>
<keyword evidence="4 5" id="KW-0472">Membrane</keyword>
<protein>
    <submittedName>
        <fullName evidence="6">11295_t:CDS:1</fullName>
    </submittedName>
</protein>
<evidence type="ECO:0000313" key="7">
    <source>
        <dbReference type="Proteomes" id="UP000789405"/>
    </source>
</evidence>
<sequence>MSDKVYTDRQNLIMNNNEITSGRNVVKFMGDERGLPIQPPDKKRKNFLGILGGVGYNVNHIIGAGIFDPDDIWTLMGSPGVVLMFWILGGIISLFGTLIYTELGIRSLPKGIGEQRYIDNAFPSKKHLGHVFSFVAITIIFPVVIIADAYSCAQHLLYLFDINPDPKEYFGKDYIAQRLLSIFILAIITAYNMYSNKLSVYINQVLVFIKIIAIFLISIIGLMTLTKSNTTNWAEIYNSPTTYVGAYGSGILKSSFNNAFNNSIALRFGYKLFNNNETGVTFMSALIAISAFGCVGSMVFSYARIIKYAAATKFIPKYSYKFNNFHKKYGTPFNALLAQFIYCSIFLLLFFNPSKDLFDVVAVTSQIIAIMFHGASAICLFVLKKDPSNFQIPKWIIVIYPIFVTLIVITSFFPTGPGQLNYILYMLPYGLSVVATLLGVIIWRFRNYSDDSDDPGSETVLKTSRVM</sequence>
<name>A0A9N8V9T3_9GLOM</name>